<feature type="domain" description="YdbS-like PH" evidence="2">
    <location>
        <begin position="82"/>
        <end position="150"/>
    </location>
</feature>
<keyword evidence="1" id="KW-0472">Membrane</keyword>
<dbReference type="Pfam" id="PF03703">
    <property type="entry name" value="bPH_2"/>
    <property type="match status" value="1"/>
</dbReference>
<accession>A0A1F8F482</accession>
<feature type="domain" description="Schlafen AlbA-2" evidence="3">
    <location>
        <begin position="182"/>
        <end position="316"/>
    </location>
</feature>
<feature type="transmembrane region" description="Helical" evidence="1">
    <location>
        <begin position="56"/>
        <end position="79"/>
    </location>
</feature>
<evidence type="ECO:0000259" key="3">
    <source>
        <dbReference type="Pfam" id="PF04326"/>
    </source>
</evidence>
<reference evidence="4 5" key="1">
    <citation type="journal article" date="2016" name="Nat. Commun.">
        <title>Thousands of microbial genomes shed light on interconnected biogeochemical processes in an aquifer system.</title>
        <authorList>
            <person name="Anantharaman K."/>
            <person name="Brown C.T."/>
            <person name="Hug L.A."/>
            <person name="Sharon I."/>
            <person name="Castelle C.J."/>
            <person name="Probst A.J."/>
            <person name="Thomas B.C."/>
            <person name="Singh A."/>
            <person name="Wilkins M.J."/>
            <person name="Karaoz U."/>
            <person name="Brodie E.L."/>
            <person name="Williams K.H."/>
            <person name="Hubbard S.S."/>
            <person name="Banfield J.F."/>
        </authorList>
    </citation>
    <scope>NUCLEOTIDE SEQUENCE [LARGE SCALE GENOMIC DNA]</scope>
</reference>
<evidence type="ECO:0000259" key="2">
    <source>
        <dbReference type="Pfam" id="PF03703"/>
    </source>
</evidence>
<dbReference type="InterPro" id="IPR005182">
    <property type="entry name" value="YdbS-like_PH"/>
</dbReference>
<dbReference type="AlphaFoldDB" id="A0A1F8F482"/>
<proteinExistence type="predicted"/>
<organism evidence="4 5">
    <name type="scientific">Candidatus Yanofskybacteria bacterium RIFCSPHIGHO2_02_FULL_39_10</name>
    <dbReference type="NCBI Taxonomy" id="1802674"/>
    <lineage>
        <taxon>Bacteria</taxon>
        <taxon>Candidatus Yanofskyibacteriota</taxon>
    </lineage>
</organism>
<name>A0A1F8F482_9BACT</name>
<evidence type="ECO:0000313" key="5">
    <source>
        <dbReference type="Proteomes" id="UP000178908"/>
    </source>
</evidence>
<feature type="transmembrane region" description="Helical" evidence="1">
    <location>
        <begin position="23"/>
        <end position="44"/>
    </location>
</feature>
<dbReference type="InterPro" id="IPR038461">
    <property type="entry name" value="Schlafen_AlbA_2_dom_sf"/>
</dbReference>
<dbReference type="PANTHER" id="PTHR30595">
    <property type="entry name" value="GLPR-RELATED TRANSCRIPTIONAL REPRESSOR"/>
    <property type="match status" value="1"/>
</dbReference>
<dbReference type="PANTHER" id="PTHR30595:SF6">
    <property type="entry name" value="SCHLAFEN ALBA-2 DOMAIN-CONTAINING PROTEIN"/>
    <property type="match status" value="1"/>
</dbReference>
<sequence>MDRFGFNNSLVVKKSPVVIVKTFIVLQLTAVAVFFLASIVADYGEIYEHLPLSSSLSFYIVEAIGLFILETGLVFYIFFQWYKESFDIKPDKIVHSQGIVFRKKTVIPLKSLHSVDYRQGPLGRLTKYGSINLKNNNSKFVMDHIPEPQKYAELIVQLKDGLATSIDNGLADKFEGMLAGGEHERLEFKTSLRWDMKQNKVNKNLEKAVMKTITGFLNSMGGRLVIGVDDSGRVVGLENDYNSLPKPNADGFQNHFTNIFHSMIGPEFRQFVDLSLKKIDGKDCYLVSVLPADKPAYLRTEENEDFFIRTGNGTTSLKLSEAASYIDSHWRGKLL</sequence>
<evidence type="ECO:0008006" key="6">
    <source>
        <dbReference type="Google" id="ProtNLM"/>
    </source>
</evidence>
<gene>
    <name evidence="4" type="ORF">A3C61_02300</name>
</gene>
<keyword evidence="1" id="KW-1133">Transmembrane helix</keyword>
<dbReference type="Proteomes" id="UP000178908">
    <property type="component" value="Unassembled WGS sequence"/>
</dbReference>
<protein>
    <recommendedName>
        <fullName evidence="6">Schlafen AlbA-2 domain-containing protein</fullName>
    </recommendedName>
</protein>
<dbReference type="Pfam" id="PF04326">
    <property type="entry name" value="SLFN_AlbA_2"/>
    <property type="match status" value="1"/>
</dbReference>
<dbReference type="InterPro" id="IPR007421">
    <property type="entry name" value="Schlafen_AlbA_2_dom"/>
</dbReference>
<evidence type="ECO:0000256" key="1">
    <source>
        <dbReference type="SAM" id="Phobius"/>
    </source>
</evidence>
<evidence type="ECO:0000313" key="4">
    <source>
        <dbReference type="EMBL" id="OGN07947.1"/>
    </source>
</evidence>
<dbReference type="EMBL" id="MGJO01000060">
    <property type="protein sequence ID" value="OGN07947.1"/>
    <property type="molecule type" value="Genomic_DNA"/>
</dbReference>
<keyword evidence="1" id="KW-0812">Transmembrane</keyword>
<comment type="caution">
    <text evidence="4">The sequence shown here is derived from an EMBL/GenBank/DDBJ whole genome shotgun (WGS) entry which is preliminary data.</text>
</comment>
<dbReference type="Gene3D" id="3.30.950.30">
    <property type="entry name" value="Schlafen, AAA domain"/>
    <property type="match status" value="1"/>
</dbReference>